<keyword evidence="4" id="KW-1185">Reference proteome</keyword>
<dbReference type="InterPro" id="IPR052358">
    <property type="entry name" value="Aro_Compnd_Degr_Hydrolases"/>
</dbReference>
<evidence type="ECO:0000313" key="4">
    <source>
        <dbReference type="Proteomes" id="UP000216052"/>
    </source>
</evidence>
<feature type="signal peptide" evidence="1">
    <location>
        <begin position="1"/>
        <end position="25"/>
    </location>
</feature>
<dbReference type="EMBL" id="CP155571">
    <property type="protein sequence ID" value="XFO72186.1"/>
    <property type="molecule type" value="Genomic_DNA"/>
</dbReference>
<gene>
    <name evidence="3" type="primary">pmdD_1</name>
    <name evidence="3" type="ORF">SPACI_022320</name>
</gene>
<keyword evidence="3" id="KW-0378">Hydrolase</keyword>
<dbReference type="Gene3D" id="3.20.20.140">
    <property type="entry name" value="Metal-dependent hydrolases"/>
    <property type="match status" value="1"/>
</dbReference>
<dbReference type="PANTHER" id="PTHR35563:SF2">
    <property type="entry name" value="BARREL METAL-DEPENDENT HYDROLASE, PUTATIVE (AFU_ORTHOLOGUE AFUA_1G16240)-RELATED"/>
    <property type="match status" value="1"/>
</dbReference>
<organism evidence="3 4">
    <name type="scientific">Sporomusa acidovorans (strain ATCC 49682 / DSM 3132 / Mol)</name>
    <dbReference type="NCBI Taxonomy" id="1123286"/>
    <lineage>
        <taxon>Bacteria</taxon>
        <taxon>Bacillati</taxon>
        <taxon>Bacillota</taxon>
        <taxon>Negativicutes</taxon>
        <taxon>Selenomonadales</taxon>
        <taxon>Sporomusaceae</taxon>
        <taxon>Sporomusa</taxon>
    </lineage>
</organism>
<evidence type="ECO:0000313" key="3">
    <source>
        <dbReference type="EMBL" id="XFO72186.1"/>
    </source>
</evidence>
<proteinExistence type="predicted"/>
<feature type="chain" id="PRO_5045664073" evidence="1">
    <location>
        <begin position="26"/>
        <end position="328"/>
    </location>
</feature>
<reference evidence="3" key="1">
    <citation type="submission" date="2024-05" db="EMBL/GenBank/DDBJ databases">
        <title>Isolation and characterization of Sporomusa carbonis sp. nov., a carboxydotrophic hydrogenogen in the genus of Sporomusa isolated from a charcoal burning pile.</title>
        <authorList>
            <person name="Boeer T."/>
            <person name="Rosenbaum F."/>
            <person name="Eysell L."/>
            <person name="Mueller V."/>
            <person name="Daniel R."/>
            <person name="Poehlein A."/>
        </authorList>
    </citation>
    <scope>NUCLEOTIDE SEQUENCE [LARGE SCALE GENOMIC DNA]</scope>
    <source>
        <strain evidence="3">DSM 3132</strain>
    </source>
</reference>
<dbReference type="PROSITE" id="PS51318">
    <property type="entry name" value="TAT"/>
    <property type="match status" value="1"/>
</dbReference>
<evidence type="ECO:0000259" key="2">
    <source>
        <dbReference type="Pfam" id="PF04909"/>
    </source>
</evidence>
<dbReference type="Proteomes" id="UP000216052">
    <property type="component" value="Chromosome"/>
</dbReference>
<keyword evidence="1" id="KW-0732">Signal</keyword>
<dbReference type="SUPFAM" id="SSF51556">
    <property type="entry name" value="Metallo-dependent hydrolases"/>
    <property type="match status" value="1"/>
</dbReference>
<accession>A0ABZ3J217</accession>
<sequence length="328" mass="36366">MITRRVFVKGAGLALAALSTGGINLQDSFAAEAPKTSNTGAIQVPYSTGRNRPTITVLENACDCHHHIYDPVRFPYVPEDTRNQPPATVDVYRMLQKRLGTTRNVIIQPSAYGTDNSCLLDALKQMGHNSRGVAVIDKNISDSELQKMHKSGVRGIRFNISTGATNDGELILSLAERVNQLGWHVSFWMSADDTVKMADLLQKLPTPIVFDHRGHIPQPAGISHPAFKVICNLIDKGKTWIKLSGLYQDSKVGEPTYSDTVKVGQAYVQYAPERMVWGSDWPHPSEFSARKPMPNDASIMDLLAEQVPDERIRKMILVDNPEALFGFR</sequence>
<dbReference type="InterPro" id="IPR006680">
    <property type="entry name" value="Amidohydro-rel"/>
</dbReference>
<dbReference type="Pfam" id="PF04909">
    <property type="entry name" value="Amidohydro_2"/>
    <property type="match status" value="1"/>
</dbReference>
<name>A0ABZ3J217_SPOA4</name>
<dbReference type="EC" id="3.1.1.57" evidence="3"/>
<feature type="domain" description="Amidohydrolase-related" evidence="2">
    <location>
        <begin position="62"/>
        <end position="327"/>
    </location>
</feature>
<protein>
    <submittedName>
        <fullName evidence="3">2-pyrone-4,6-dicarbaxylate hydrolase</fullName>
        <ecNumber evidence="3">3.1.1.57</ecNumber>
    </submittedName>
</protein>
<dbReference type="InterPro" id="IPR006311">
    <property type="entry name" value="TAT_signal"/>
</dbReference>
<dbReference type="PANTHER" id="PTHR35563">
    <property type="entry name" value="BARREL METAL-DEPENDENT HYDROLASE, PUTATIVE (AFU_ORTHOLOGUE AFUA_1G16240)-RELATED"/>
    <property type="match status" value="1"/>
</dbReference>
<dbReference type="InterPro" id="IPR032466">
    <property type="entry name" value="Metal_Hydrolase"/>
</dbReference>
<evidence type="ECO:0000256" key="1">
    <source>
        <dbReference type="SAM" id="SignalP"/>
    </source>
</evidence>
<dbReference type="RefSeq" id="WP_093797227.1">
    <property type="nucleotide sequence ID" value="NZ_CP155571.1"/>
</dbReference>
<dbReference type="GO" id="GO:0047554">
    <property type="term" value="F:2-pyrone-4,6-dicarboxylate lactonase activity"/>
    <property type="evidence" value="ECO:0007669"/>
    <property type="project" value="UniProtKB-EC"/>
</dbReference>